<comment type="similarity">
    <text evidence="1">In the N-terminal section; belongs to the PINc/VapC protein family.</text>
</comment>
<name>A0A2S7XM25_9GAMM</name>
<dbReference type="GO" id="GO:0016787">
    <property type="term" value="F:hydrolase activity"/>
    <property type="evidence" value="ECO:0007669"/>
    <property type="project" value="InterPro"/>
</dbReference>
<dbReference type="Pfam" id="PF04851">
    <property type="entry name" value="ResIII"/>
    <property type="match status" value="1"/>
</dbReference>
<dbReference type="OrthoDB" id="9804086at2"/>
<dbReference type="Gene3D" id="3.90.1570.30">
    <property type="match status" value="1"/>
</dbReference>
<dbReference type="InterPro" id="IPR029060">
    <property type="entry name" value="PIN-like_dom_sf"/>
</dbReference>
<gene>
    <name evidence="4" type="ORF">CXB77_18655</name>
</gene>
<dbReference type="GO" id="GO:0005829">
    <property type="term" value="C:cytosol"/>
    <property type="evidence" value="ECO:0007669"/>
    <property type="project" value="TreeGrafter"/>
</dbReference>
<dbReference type="EMBL" id="PPGH01000042">
    <property type="protein sequence ID" value="PQJ94785.1"/>
    <property type="molecule type" value="Genomic_DNA"/>
</dbReference>
<dbReference type="InterPro" id="IPR041705">
    <property type="entry name" value="PIN_Sll0205"/>
</dbReference>
<organism evidence="4 5">
    <name type="scientific">Chromatium okenii</name>
    <dbReference type="NCBI Taxonomy" id="61644"/>
    <lineage>
        <taxon>Bacteria</taxon>
        <taxon>Pseudomonadati</taxon>
        <taxon>Pseudomonadota</taxon>
        <taxon>Gammaproteobacteria</taxon>
        <taxon>Chromatiales</taxon>
        <taxon>Chromatiaceae</taxon>
        <taxon>Chromatium</taxon>
    </lineage>
</organism>
<evidence type="ECO:0000313" key="5">
    <source>
        <dbReference type="Proteomes" id="UP000239936"/>
    </source>
</evidence>
<dbReference type="NCBIfam" id="NF046051">
    <property type="entry name" value="restrict_EcoAI"/>
    <property type="match status" value="1"/>
</dbReference>
<dbReference type="PROSITE" id="PS51192">
    <property type="entry name" value="HELICASE_ATP_BIND_1"/>
    <property type="match status" value="1"/>
</dbReference>
<dbReference type="CDD" id="cd18032">
    <property type="entry name" value="DEXHc_RE_I_III_res"/>
    <property type="match status" value="1"/>
</dbReference>
<keyword evidence="5" id="KW-1185">Reference proteome</keyword>
<dbReference type="Proteomes" id="UP000239936">
    <property type="component" value="Unassembled WGS sequence"/>
</dbReference>
<dbReference type="InterPro" id="IPR006935">
    <property type="entry name" value="Helicase/UvrB_N"/>
</dbReference>
<dbReference type="GO" id="GO:0006304">
    <property type="term" value="P:DNA modification"/>
    <property type="evidence" value="ECO:0007669"/>
    <property type="project" value="InterPro"/>
</dbReference>
<sequence length="939" mass="107748">MILTTLLMIYLIASQITTTRHQQGNKFMRLLLDTHLILWWQGMPEKVPAAAKDLIESTSEAVYVSRASLWEMAIKVNQGKLDLNMPTFCQRVVADGFTWLPIDNAHILQASQLPTFTDHKDPFDRLLVAQSISEPLILLTVDRKLARYGTTIRMMYVMNEAETRADYIDPALKAAGWSVIPDSRIRREYPITLGRLQGTGKRAQPLFADYVLEYRNHKLAVIEAKAWHEAFTKGVGQVKDYADKLEVRFAYATNGQGIYQIDMRTGVEGEIQRYPTPQELWDLTFNQHNVWHERFAAIPFEDRGGYFQPRYYQDIAIKKVLTVITAGQDRILLTLATGTGKTFIAFQIAWVLFQSRWNLHAWKHHNRVTRRPRILFLADRNILANQAYNAFSAFPEDALIRIEPADIRREGRVPTNGNLFFTIFQTFMSGSSANGQPAPYFGDYSPDFFDVIIVDECHRGGANDESSWRGILDYFTPAVQLGLTATPKRKDNVDTYAYFGEPVFIYSLKDGINDGFLTPFRVKQITTTLDEYCYTADDLVLEGQVDIDKTYQINDFNRIIEIREREAHLVSLFMAQIKPYEKTLVFCVNQGHALMIRDLINQNKVSNDPQYCQRVTADEGALGEQYLRDFQDNEKTIPTILTTSHKLSTGVDARNIRHIVLLRPIKSMIEFKQIIGRGTRLYDGKEYFTVYDFVQAHQHFNDPEWDGEPIEPVSSSRSPREGVQEPAPPCYLCGQRPCVCQCKLKVKLADDKVRTLQHQMATSFWHQDGTPMSAQQFLEVLFGTLPAFFNDETQLRTLWSAPDTRRKLLDGLAEKGFGKEQLFEMQQLINAEKSDLFDVLAHVAYATQPLTREERVGRAMAQISAIFNSQQQVFLDFVLSHYVNLGVEELDENKLTPLLQLKYNSSLTDAMNDLGQPDEIRRVFNGFQKYLYQECIDKT</sequence>
<dbReference type="InterPro" id="IPR013670">
    <property type="entry name" value="EcoEI_R_C_dom"/>
</dbReference>
<dbReference type="AlphaFoldDB" id="A0A2S7XM25"/>
<dbReference type="SUPFAM" id="SSF88723">
    <property type="entry name" value="PIN domain-like"/>
    <property type="match status" value="1"/>
</dbReference>
<evidence type="ECO:0000256" key="2">
    <source>
        <dbReference type="SAM" id="MobiDB-lite"/>
    </source>
</evidence>
<reference evidence="4 5" key="1">
    <citation type="submission" date="2018-01" db="EMBL/GenBank/DDBJ databases">
        <title>The complete genome sequence of Chromatium okenii LaCa, a purple sulfur bacterium with a turbulent life.</title>
        <authorList>
            <person name="Luedin S.M."/>
            <person name="Liechti N."/>
            <person name="Storelli N."/>
            <person name="Danza F."/>
            <person name="Wittwer M."/>
            <person name="Pothier J.F."/>
            <person name="Tonolla M.A."/>
        </authorList>
    </citation>
    <scope>NUCLEOTIDE SEQUENCE [LARGE SCALE GENOMIC DNA]</scope>
    <source>
        <strain evidence="4 5">LaCa</strain>
    </source>
</reference>
<dbReference type="GO" id="GO:0003677">
    <property type="term" value="F:DNA binding"/>
    <property type="evidence" value="ECO:0007669"/>
    <property type="project" value="InterPro"/>
</dbReference>
<dbReference type="Pfam" id="PF01850">
    <property type="entry name" value="PIN"/>
    <property type="match status" value="1"/>
</dbReference>
<dbReference type="GO" id="GO:0004519">
    <property type="term" value="F:endonuclease activity"/>
    <property type="evidence" value="ECO:0007669"/>
    <property type="project" value="UniProtKB-KW"/>
</dbReference>
<dbReference type="PANTHER" id="PTHR47396">
    <property type="entry name" value="TYPE I RESTRICTION ENZYME ECOKI R PROTEIN"/>
    <property type="match status" value="1"/>
</dbReference>
<accession>A0A2S7XM25</accession>
<dbReference type="Gene3D" id="3.40.50.300">
    <property type="entry name" value="P-loop containing nucleotide triphosphate hydrolases"/>
    <property type="match status" value="2"/>
</dbReference>
<keyword evidence="4" id="KW-0378">Hydrolase</keyword>
<dbReference type="PANTHER" id="PTHR47396:SF1">
    <property type="entry name" value="ATP-DEPENDENT HELICASE IRC3-RELATED"/>
    <property type="match status" value="1"/>
</dbReference>
<dbReference type="SUPFAM" id="SSF52540">
    <property type="entry name" value="P-loop containing nucleoside triphosphate hydrolases"/>
    <property type="match status" value="2"/>
</dbReference>
<proteinExistence type="inferred from homology"/>
<dbReference type="InterPro" id="IPR002716">
    <property type="entry name" value="PIN_dom"/>
</dbReference>
<evidence type="ECO:0000259" key="3">
    <source>
        <dbReference type="PROSITE" id="PS51192"/>
    </source>
</evidence>
<dbReference type="InterPro" id="IPR050742">
    <property type="entry name" value="Helicase_Restrict-Modif_Enz"/>
</dbReference>
<dbReference type="SMART" id="SM00487">
    <property type="entry name" value="DEXDc"/>
    <property type="match status" value="1"/>
</dbReference>
<keyword evidence="4" id="KW-0255">Endonuclease</keyword>
<comment type="caution">
    <text evidence="4">The sequence shown here is derived from an EMBL/GenBank/DDBJ whole genome shotgun (WGS) entry which is preliminary data.</text>
</comment>
<dbReference type="InterPro" id="IPR014001">
    <property type="entry name" value="Helicase_ATP-bd"/>
</dbReference>
<dbReference type="CDD" id="cd09872">
    <property type="entry name" value="PIN_Sll0205-like"/>
    <property type="match status" value="1"/>
</dbReference>
<dbReference type="GO" id="GO:0005524">
    <property type="term" value="F:ATP binding"/>
    <property type="evidence" value="ECO:0007669"/>
    <property type="project" value="InterPro"/>
</dbReference>
<evidence type="ECO:0000256" key="1">
    <source>
        <dbReference type="ARBA" id="ARBA00046345"/>
    </source>
</evidence>
<dbReference type="InterPro" id="IPR027417">
    <property type="entry name" value="P-loop_NTPase"/>
</dbReference>
<evidence type="ECO:0000313" key="4">
    <source>
        <dbReference type="EMBL" id="PQJ94785.1"/>
    </source>
</evidence>
<feature type="domain" description="Helicase ATP-binding" evidence="3">
    <location>
        <begin position="322"/>
        <end position="505"/>
    </location>
</feature>
<feature type="region of interest" description="Disordered" evidence="2">
    <location>
        <begin position="704"/>
        <end position="725"/>
    </location>
</feature>
<dbReference type="Pfam" id="PF08463">
    <property type="entry name" value="EcoEI_R_C"/>
    <property type="match status" value="1"/>
</dbReference>
<dbReference type="CDD" id="cd18799">
    <property type="entry name" value="SF2_C_EcoAI-like"/>
    <property type="match status" value="1"/>
</dbReference>
<protein>
    <submittedName>
        <fullName evidence="4">Restriction endonuclease subunit R</fullName>
    </submittedName>
</protein>
<keyword evidence="4" id="KW-0540">Nuclease</keyword>